<dbReference type="EMBL" id="AWEY01000004">
    <property type="protein sequence ID" value="ERK40433.1"/>
    <property type="molecule type" value="Genomic_DNA"/>
</dbReference>
<dbReference type="GO" id="GO:0006310">
    <property type="term" value="P:DNA recombination"/>
    <property type="evidence" value="ECO:0007669"/>
    <property type="project" value="InterPro"/>
</dbReference>
<dbReference type="Pfam" id="PF01368">
    <property type="entry name" value="DHH"/>
    <property type="match status" value="1"/>
</dbReference>
<dbReference type="Gene3D" id="3.10.310.30">
    <property type="match status" value="1"/>
</dbReference>
<evidence type="ECO:0000256" key="3">
    <source>
        <dbReference type="ARBA" id="ARBA00022722"/>
    </source>
</evidence>
<evidence type="ECO:0000313" key="10">
    <source>
        <dbReference type="Proteomes" id="UP000016648"/>
    </source>
</evidence>
<evidence type="ECO:0000259" key="6">
    <source>
        <dbReference type="Pfam" id="PF01368"/>
    </source>
</evidence>
<gene>
    <name evidence="9" type="primary">recJ</name>
    <name evidence="9" type="ORF">HMPREF9135_1270</name>
</gene>
<dbReference type="InterPro" id="IPR038763">
    <property type="entry name" value="DHH_sf"/>
</dbReference>
<dbReference type="InterPro" id="IPR051673">
    <property type="entry name" value="SSDNA_exonuclease_RecJ"/>
</dbReference>
<proteinExistence type="inferred from homology"/>
<dbReference type="Gene3D" id="3.90.1640.30">
    <property type="match status" value="1"/>
</dbReference>
<keyword evidence="10" id="KW-1185">Reference proteome</keyword>
<dbReference type="PANTHER" id="PTHR30255:SF2">
    <property type="entry name" value="SINGLE-STRANDED-DNA-SPECIFIC EXONUCLEASE RECJ"/>
    <property type="match status" value="1"/>
</dbReference>
<dbReference type="Pfam" id="PF17768">
    <property type="entry name" value="RecJ_OB"/>
    <property type="match status" value="1"/>
</dbReference>
<evidence type="ECO:0000256" key="1">
    <source>
        <dbReference type="ARBA" id="ARBA00005915"/>
    </source>
</evidence>
<evidence type="ECO:0000259" key="7">
    <source>
        <dbReference type="Pfam" id="PF02272"/>
    </source>
</evidence>
<dbReference type="GO" id="GO:0003676">
    <property type="term" value="F:nucleic acid binding"/>
    <property type="evidence" value="ECO:0007669"/>
    <property type="project" value="InterPro"/>
</dbReference>
<sequence length="573" mass="64554">MHFKWNYEPPTSEENAAAAELGEKLSISPILAHLLIRRGISTESGAKRFFRPQLADLINPFLMKDMDVAVDRLNDAMGHKERILVYGDYDVDGCTAVALVYKFLQQFYSNIDYYIPDRYDEGYGVSKKGIDYAKATNVKLIIILDCGIKAIEEIAYAKSLGIDFIICDHHVPDEVMPNAVAILNPKRPDDTFPFKHLCGCGVGFKFMQGWAKNNGIPFSNLIPLLDFCAVSIAADIVPVVEENRILAFHGLKQLNQNPSIGLKAIIDICGLNGREISMSDIVFKIGPRINASGRMENGKESVDLLIEKDLSEALKKAKHIDEYNEQRKDIDKQMTEEANQIVSKLESQGHQSSIVLYDENWKKGVIGIVASRLTEIYFRPTVVLTKDGELATGSARSVTGFDVYAAIKHCRDLLMNFGGHTYAAGLTLRWDDIPTFRKRFQAYVEEHILPEQTEAILRIDEVIDFKDINKKLYTDLKRFAPFGPNNTKPLFCTLGVYDYGTSKVVGREQEHIKLELVDSKSSNVVNGIAFGQSASARYIKSKRSFDIAYTLESNVFKRNQIQLQIEDIRPDER</sequence>
<keyword evidence="5 9" id="KW-0269">Exonuclease</keyword>
<dbReference type="SUPFAM" id="SSF64182">
    <property type="entry name" value="DHH phosphoesterases"/>
    <property type="match status" value="1"/>
</dbReference>
<comment type="similarity">
    <text evidence="1">Belongs to the RecJ family.</text>
</comment>
<dbReference type="NCBIfam" id="TIGR00644">
    <property type="entry name" value="recJ"/>
    <property type="match status" value="1"/>
</dbReference>
<evidence type="ECO:0000256" key="5">
    <source>
        <dbReference type="ARBA" id="ARBA00022839"/>
    </source>
</evidence>
<evidence type="ECO:0000256" key="4">
    <source>
        <dbReference type="ARBA" id="ARBA00022801"/>
    </source>
</evidence>
<evidence type="ECO:0000313" key="9">
    <source>
        <dbReference type="EMBL" id="ERK40433.1"/>
    </source>
</evidence>
<dbReference type="RefSeq" id="WP_021588470.1">
    <property type="nucleotide sequence ID" value="NZ_AWEY01000004.1"/>
</dbReference>
<accession>U2QGI2</accession>
<dbReference type="Proteomes" id="UP000016648">
    <property type="component" value="Unassembled WGS sequence"/>
</dbReference>
<dbReference type="GO" id="GO:0008409">
    <property type="term" value="F:5'-3' exonuclease activity"/>
    <property type="evidence" value="ECO:0007669"/>
    <property type="project" value="InterPro"/>
</dbReference>
<name>U2QGI2_9BACT</name>
<evidence type="ECO:0000256" key="2">
    <source>
        <dbReference type="ARBA" id="ARBA00019841"/>
    </source>
</evidence>
<dbReference type="InterPro" id="IPR001667">
    <property type="entry name" value="DDH_dom"/>
</dbReference>
<feature type="domain" description="DDH" evidence="6">
    <location>
        <begin position="82"/>
        <end position="216"/>
    </location>
</feature>
<comment type="caution">
    <text evidence="9">The sequence shown here is derived from an EMBL/GenBank/DDBJ whole genome shotgun (WGS) entry which is preliminary data.</text>
</comment>
<keyword evidence="4 9" id="KW-0378">Hydrolase</keyword>
<dbReference type="Pfam" id="PF02272">
    <property type="entry name" value="DHHA1"/>
    <property type="match status" value="1"/>
</dbReference>
<protein>
    <recommendedName>
        <fullName evidence="2">Single-stranded-DNA-specific exonuclease RecJ</fullName>
    </recommendedName>
</protein>
<keyword evidence="3" id="KW-0540">Nuclease</keyword>
<dbReference type="AlphaFoldDB" id="U2QGI2"/>
<dbReference type="InterPro" id="IPR003156">
    <property type="entry name" value="DHHA1_dom"/>
</dbReference>
<evidence type="ECO:0000259" key="8">
    <source>
        <dbReference type="Pfam" id="PF17768"/>
    </source>
</evidence>
<reference evidence="9 10" key="1">
    <citation type="submission" date="2013-08" db="EMBL/GenBank/DDBJ databases">
        <authorList>
            <person name="Durkin A.S."/>
            <person name="Haft D.R."/>
            <person name="McCorrison J."/>
            <person name="Torralba M."/>
            <person name="Gillis M."/>
            <person name="Haft D.H."/>
            <person name="Methe B."/>
            <person name="Sutton G."/>
            <person name="Nelson K.E."/>
        </authorList>
    </citation>
    <scope>NUCLEOTIDE SEQUENCE [LARGE SCALE GENOMIC DNA]</scope>
    <source>
        <strain evidence="9 10">F0067</strain>
    </source>
</reference>
<feature type="domain" description="DHHA1" evidence="7">
    <location>
        <begin position="353"/>
        <end position="446"/>
    </location>
</feature>
<dbReference type="PATRIC" id="fig|1115809.3.peg.50"/>
<dbReference type="InterPro" id="IPR004610">
    <property type="entry name" value="RecJ"/>
</dbReference>
<feature type="domain" description="RecJ OB" evidence="8">
    <location>
        <begin position="459"/>
        <end position="567"/>
    </location>
</feature>
<organism evidence="9 10">
    <name type="scientific">Segatella baroniae F0067</name>
    <dbReference type="NCBI Taxonomy" id="1115809"/>
    <lineage>
        <taxon>Bacteria</taxon>
        <taxon>Pseudomonadati</taxon>
        <taxon>Bacteroidota</taxon>
        <taxon>Bacteroidia</taxon>
        <taxon>Bacteroidales</taxon>
        <taxon>Prevotellaceae</taxon>
        <taxon>Segatella</taxon>
    </lineage>
</organism>
<dbReference type="InterPro" id="IPR041122">
    <property type="entry name" value="RecJ_OB"/>
</dbReference>
<dbReference type="PANTHER" id="PTHR30255">
    <property type="entry name" value="SINGLE-STRANDED-DNA-SPECIFIC EXONUCLEASE RECJ"/>
    <property type="match status" value="1"/>
</dbReference>
<dbReference type="GO" id="GO:0006281">
    <property type="term" value="P:DNA repair"/>
    <property type="evidence" value="ECO:0007669"/>
    <property type="project" value="InterPro"/>
</dbReference>